<dbReference type="Proteomes" id="UP000008144">
    <property type="component" value="Chromosome 2"/>
</dbReference>
<dbReference type="Pfam" id="PF00443">
    <property type="entry name" value="UCH"/>
    <property type="match status" value="1"/>
</dbReference>
<dbReference type="InterPro" id="IPR050164">
    <property type="entry name" value="Peptidase_C19"/>
</dbReference>
<dbReference type="SUPFAM" id="SSF54001">
    <property type="entry name" value="Cysteine proteinases"/>
    <property type="match status" value="1"/>
</dbReference>
<dbReference type="GeneTree" id="ENSGT00940000157267"/>
<reference evidence="3" key="1">
    <citation type="journal article" date="2002" name="Science">
        <title>The draft genome of Ciona intestinalis: insights into chordate and vertebrate origins.</title>
        <authorList>
            <person name="Dehal P."/>
            <person name="Satou Y."/>
            <person name="Campbell R.K."/>
            <person name="Chapman J."/>
            <person name="Degnan B."/>
            <person name="De Tomaso A."/>
            <person name="Davidson B."/>
            <person name="Di Gregorio A."/>
            <person name="Gelpke M."/>
            <person name="Goodstein D.M."/>
            <person name="Harafuji N."/>
            <person name="Hastings K.E."/>
            <person name="Ho I."/>
            <person name="Hotta K."/>
            <person name="Huang W."/>
            <person name="Kawashima T."/>
            <person name="Lemaire P."/>
            <person name="Martinez D."/>
            <person name="Meinertzhagen I.A."/>
            <person name="Necula S."/>
            <person name="Nonaka M."/>
            <person name="Putnam N."/>
            <person name="Rash S."/>
            <person name="Saiga H."/>
            <person name="Satake M."/>
            <person name="Terry A."/>
            <person name="Yamada L."/>
            <person name="Wang H.G."/>
            <person name="Awazu S."/>
            <person name="Azumi K."/>
            <person name="Boore J."/>
            <person name="Branno M."/>
            <person name="Chin-Bow S."/>
            <person name="DeSantis R."/>
            <person name="Doyle S."/>
            <person name="Francino P."/>
            <person name="Keys D.N."/>
            <person name="Haga S."/>
            <person name="Hayashi H."/>
            <person name="Hino K."/>
            <person name="Imai K.S."/>
            <person name="Inaba K."/>
            <person name="Kano S."/>
            <person name="Kobayashi K."/>
            <person name="Kobayashi M."/>
            <person name="Lee B.I."/>
            <person name="Makabe K.W."/>
            <person name="Manohar C."/>
            <person name="Matassi G."/>
            <person name="Medina M."/>
            <person name="Mochizuki Y."/>
            <person name="Mount S."/>
            <person name="Morishita T."/>
            <person name="Miura S."/>
            <person name="Nakayama A."/>
            <person name="Nishizaka S."/>
            <person name="Nomoto H."/>
            <person name="Ohta F."/>
            <person name="Oishi K."/>
            <person name="Rigoutsos I."/>
            <person name="Sano M."/>
            <person name="Sasaki A."/>
            <person name="Sasakura Y."/>
            <person name="Shoguchi E."/>
            <person name="Shin-i T."/>
            <person name="Spagnuolo A."/>
            <person name="Stainier D."/>
            <person name="Suzuki M.M."/>
            <person name="Tassy O."/>
            <person name="Takatori N."/>
            <person name="Tokuoka M."/>
            <person name="Yagi K."/>
            <person name="Yoshizaki F."/>
            <person name="Wada S."/>
            <person name="Zhang C."/>
            <person name="Hyatt P.D."/>
            <person name="Larimer F."/>
            <person name="Detter C."/>
            <person name="Doggett N."/>
            <person name="Glavina T."/>
            <person name="Hawkins T."/>
            <person name="Richardson P."/>
            <person name="Lucas S."/>
            <person name="Kohara Y."/>
            <person name="Levine M."/>
            <person name="Satoh N."/>
            <person name="Rokhsar D.S."/>
        </authorList>
    </citation>
    <scope>NUCLEOTIDE SEQUENCE [LARGE SCALE GENOMIC DNA]</scope>
</reference>
<dbReference type="InterPro" id="IPR018200">
    <property type="entry name" value="USP_CS"/>
</dbReference>
<dbReference type="PROSITE" id="PS50235">
    <property type="entry name" value="USP_3"/>
    <property type="match status" value="1"/>
</dbReference>
<organism evidence="2 3">
    <name type="scientific">Ciona intestinalis</name>
    <name type="common">Transparent sea squirt</name>
    <name type="synonym">Ascidia intestinalis</name>
    <dbReference type="NCBI Taxonomy" id="7719"/>
    <lineage>
        <taxon>Eukaryota</taxon>
        <taxon>Metazoa</taxon>
        <taxon>Chordata</taxon>
        <taxon>Tunicata</taxon>
        <taxon>Ascidiacea</taxon>
        <taxon>Phlebobranchia</taxon>
        <taxon>Cionidae</taxon>
        <taxon>Ciona</taxon>
    </lineage>
</organism>
<name>F6PIR1_CIOIN</name>
<dbReference type="InterPro" id="IPR038765">
    <property type="entry name" value="Papain-like_cys_pep_sf"/>
</dbReference>
<proteinExistence type="predicted"/>
<reference evidence="2" key="2">
    <citation type="journal article" date="2008" name="Genome Biol.">
        <title>Improved genome assembly and evidence-based global gene model set for the chordate Ciona intestinalis: new insight into intron and operon populations.</title>
        <authorList>
            <person name="Satou Y."/>
            <person name="Mineta K."/>
            <person name="Ogasawara M."/>
            <person name="Sasakura Y."/>
            <person name="Shoguchi E."/>
            <person name="Ueno K."/>
            <person name="Yamada L."/>
            <person name="Matsumoto J."/>
            <person name="Wasserscheid J."/>
            <person name="Dewar K."/>
            <person name="Wiley G.B."/>
            <person name="Macmil S.L."/>
            <person name="Roe B.A."/>
            <person name="Zeller R.W."/>
            <person name="Hastings K.E."/>
            <person name="Lemaire P."/>
            <person name="Lindquist E."/>
            <person name="Endo T."/>
            <person name="Hotta K."/>
            <person name="Inaba K."/>
        </authorList>
    </citation>
    <scope>NUCLEOTIDE SEQUENCE [LARGE SCALE GENOMIC DNA]</scope>
    <source>
        <strain evidence="2">wild type</strain>
    </source>
</reference>
<evidence type="ECO:0000259" key="1">
    <source>
        <dbReference type="PROSITE" id="PS50235"/>
    </source>
</evidence>
<dbReference type="AlphaFoldDB" id="F6PIR1"/>
<dbReference type="EMBL" id="EAAA01001505">
    <property type="status" value="NOT_ANNOTATED_CDS"/>
    <property type="molecule type" value="Genomic_DNA"/>
</dbReference>
<evidence type="ECO:0000313" key="2">
    <source>
        <dbReference type="Ensembl" id="ENSCINP00000020217.3"/>
    </source>
</evidence>
<dbReference type="InterPro" id="IPR028889">
    <property type="entry name" value="USP"/>
</dbReference>
<dbReference type="STRING" id="7719.ENSCINP00000020217"/>
<dbReference type="Ensembl" id="ENSCINT00000020217.3">
    <property type="protein sequence ID" value="ENSCINP00000020217.3"/>
    <property type="gene ID" value="ENSCING00000010098.3"/>
</dbReference>
<dbReference type="Gene3D" id="3.90.70.10">
    <property type="entry name" value="Cysteine proteinases"/>
    <property type="match status" value="1"/>
</dbReference>
<dbReference type="PROSITE" id="PS00972">
    <property type="entry name" value="USP_1"/>
    <property type="match status" value="1"/>
</dbReference>
<accession>F6PIR1</accession>
<evidence type="ECO:0000313" key="3">
    <source>
        <dbReference type="Proteomes" id="UP000008144"/>
    </source>
</evidence>
<dbReference type="InParanoid" id="F6PIR1"/>
<reference evidence="2" key="4">
    <citation type="submission" date="2025-09" db="UniProtKB">
        <authorList>
            <consortium name="Ensembl"/>
        </authorList>
    </citation>
    <scope>IDENTIFICATION</scope>
</reference>
<dbReference type="InterPro" id="IPR001394">
    <property type="entry name" value="Peptidase_C19_UCH"/>
</dbReference>
<keyword evidence="3" id="KW-1185">Reference proteome</keyword>
<sequence length="151" mass="16964">MFGNLFEDGSNMACRNAKSVLSINGKPIEQPPEERGEQSLIGIQNQGATCYLNSLIQTLFLTPEFREQLFDIGCEELGKSGPNKKDGKVRKIPLQLQLLFARLLLINQSSCKTEDLTDSFGWRNSEEMQQHDVQELSRILFDAIENSLVGT</sequence>
<feature type="domain" description="USP" evidence="1">
    <location>
        <begin position="41"/>
        <end position="151"/>
    </location>
</feature>
<protein>
    <recommendedName>
        <fullName evidence="1">USP domain-containing protein</fullName>
    </recommendedName>
</protein>
<dbReference type="GO" id="GO:0016579">
    <property type="term" value="P:protein deubiquitination"/>
    <property type="evidence" value="ECO:0007669"/>
    <property type="project" value="InterPro"/>
</dbReference>
<dbReference type="PANTHER" id="PTHR24006">
    <property type="entry name" value="UBIQUITIN CARBOXYL-TERMINAL HYDROLASE"/>
    <property type="match status" value="1"/>
</dbReference>
<dbReference type="FunFam" id="3.90.70.10:FF:000377">
    <property type="entry name" value="Uncharacterized protein"/>
    <property type="match status" value="1"/>
</dbReference>
<reference evidence="2" key="3">
    <citation type="submission" date="2025-08" db="UniProtKB">
        <authorList>
            <consortium name="Ensembl"/>
        </authorList>
    </citation>
    <scope>IDENTIFICATION</scope>
</reference>
<dbReference type="HOGENOM" id="CLU_073498_1_0_1"/>
<dbReference type="PANTHER" id="PTHR24006:SF842">
    <property type="entry name" value="UBIQUITIN CARBOXYL-TERMINAL HYDROLASE 40"/>
    <property type="match status" value="1"/>
</dbReference>
<dbReference type="GO" id="GO:0004843">
    <property type="term" value="F:cysteine-type deubiquitinase activity"/>
    <property type="evidence" value="ECO:0007669"/>
    <property type="project" value="InterPro"/>
</dbReference>
<dbReference type="OMA" id="HCIKRIT"/>